<evidence type="ECO:0000313" key="3">
    <source>
        <dbReference type="Proteomes" id="UP000817854"/>
    </source>
</evidence>
<comment type="caution">
    <text evidence="2">The sequence shown here is derived from an EMBL/GenBank/DDBJ whole genome shotgun (WGS) entry which is preliminary data.</text>
</comment>
<feature type="transmembrane region" description="Helical" evidence="1">
    <location>
        <begin position="158"/>
        <end position="175"/>
    </location>
</feature>
<dbReference type="RefSeq" id="WP_140960183.1">
    <property type="nucleotide sequence ID" value="NZ_VEVQ02000002.1"/>
</dbReference>
<dbReference type="Pfam" id="PF13398">
    <property type="entry name" value="Peptidase_M50B"/>
    <property type="match status" value="1"/>
</dbReference>
<feature type="transmembrane region" description="Helical" evidence="1">
    <location>
        <begin position="42"/>
        <end position="60"/>
    </location>
</feature>
<reference evidence="2" key="2">
    <citation type="submission" date="2020-02" db="EMBL/GenBank/DDBJ databases">
        <title>Flavobacterium profundi sp. nov., isolated from a deep-sea seamount.</title>
        <authorList>
            <person name="Zhang D.-C."/>
        </authorList>
    </citation>
    <scope>NUCLEOTIDE SEQUENCE</scope>
    <source>
        <strain evidence="2">EC11</strain>
    </source>
</reference>
<feature type="transmembrane region" description="Helical" evidence="1">
    <location>
        <begin position="195"/>
        <end position="223"/>
    </location>
</feature>
<feature type="transmembrane region" description="Helical" evidence="1">
    <location>
        <begin position="109"/>
        <end position="126"/>
    </location>
</feature>
<keyword evidence="1" id="KW-1133">Transmembrane helix</keyword>
<feature type="transmembrane region" description="Helical" evidence="1">
    <location>
        <begin position="132"/>
        <end position="151"/>
    </location>
</feature>
<dbReference type="PANTHER" id="PTHR33979">
    <property type="entry name" value="OS02G0221600 PROTEIN"/>
    <property type="match status" value="1"/>
</dbReference>
<name>A0ABX0ING2_9FLAO</name>
<evidence type="ECO:0000313" key="2">
    <source>
        <dbReference type="EMBL" id="NHN24766.1"/>
    </source>
</evidence>
<sequence>MNSTNGKFQILYLAIMLLLAFAFWNTLFIYPIKLFVVMLHEMSHGLMALAFGGSIIQIQIDSQIGGYCQYTMEPSFWGSFMTASAGYLGSLVWGSLILIAAVKTIKDKYITLVIGIVLLGLSYFVLQSGEVFGTLMTAGLGLFMLVSVKYFSPIFHDLWLKFIGITSCLYVIVDIKEDIIDRTNIGSDADSIADLTGIPSLVIGVIWILIALFILFIVLRYIYKHQERRYN</sequence>
<keyword evidence="1" id="KW-0472">Membrane</keyword>
<feature type="transmembrane region" description="Helical" evidence="1">
    <location>
        <begin position="80"/>
        <end position="102"/>
    </location>
</feature>
<protein>
    <submittedName>
        <fullName evidence="2">M50 family metallopeptidase</fullName>
    </submittedName>
</protein>
<dbReference type="PANTHER" id="PTHR33979:SF2">
    <property type="entry name" value="PEPTIDASE M50B-LIKE-DOMAIN-CONTAINING PROTEIN"/>
    <property type="match status" value="1"/>
</dbReference>
<proteinExistence type="predicted"/>
<feature type="transmembrane region" description="Helical" evidence="1">
    <location>
        <begin position="12"/>
        <end position="30"/>
    </location>
</feature>
<accession>A0ABX0ING2</accession>
<keyword evidence="3" id="KW-1185">Reference proteome</keyword>
<keyword evidence="1" id="KW-0812">Transmembrane</keyword>
<dbReference type="Proteomes" id="UP000817854">
    <property type="component" value="Unassembled WGS sequence"/>
</dbReference>
<organism evidence="2 3">
    <name type="scientific">Flavobacterium jejuense</name>
    <dbReference type="NCBI Taxonomy" id="1544455"/>
    <lineage>
        <taxon>Bacteria</taxon>
        <taxon>Pseudomonadati</taxon>
        <taxon>Bacteroidota</taxon>
        <taxon>Flavobacteriia</taxon>
        <taxon>Flavobacteriales</taxon>
        <taxon>Flavobacteriaceae</taxon>
        <taxon>Flavobacterium</taxon>
    </lineage>
</organism>
<reference evidence="2" key="1">
    <citation type="submission" date="2019-05" db="EMBL/GenBank/DDBJ databases">
        <authorList>
            <person name="Lianzixin W."/>
        </authorList>
    </citation>
    <scope>NUCLEOTIDE SEQUENCE</scope>
    <source>
        <strain evidence="2">EC11</strain>
    </source>
</reference>
<dbReference type="InterPro" id="IPR049500">
    <property type="entry name" value="Peptidase_M50B-like"/>
</dbReference>
<evidence type="ECO:0000256" key="1">
    <source>
        <dbReference type="SAM" id="Phobius"/>
    </source>
</evidence>
<dbReference type="EMBL" id="VEVQ02000002">
    <property type="protein sequence ID" value="NHN24766.1"/>
    <property type="molecule type" value="Genomic_DNA"/>
</dbReference>
<gene>
    <name evidence="2" type="ORF">FIA58_003670</name>
</gene>